<accession>A0A078ARQ9</accession>
<protein>
    <submittedName>
        <fullName evidence="2">Uncharacterized protein</fullName>
    </submittedName>
</protein>
<evidence type="ECO:0000313" key="3">
    <source>
        <dbReference type="Proteomes" id="UP000039865"/>
    </source>
</evidence>
<dbReference type="AlphaFoldDB" id="A0A078ARQ9"/>
<evidence type="ECO:0000256" key="1">
    <source>
        <dbReference type="SAM" id="MobiDB-lite"/>
    </source>
</evidence>
<feature type="region of interest" description="Disordered" evidence="1">
    <location>
        <begin position="22"/>
        <end position="65"/>
    </location>
</feature>
<dbReference type="EMBL" id="CCKQ01011952">
    <property type="protein sequence ID" value="CDW83553.1"/>
    <property type="molecule type" value="Genomic_DNA"/>
</dbReference>
<keyword evidence="3" id="KW-1185">Reference proteome</keyword>
<sequence>MGSVFYSQKYFQIQSQMRYFSASSNNTPSSGNHKQNVFTKPSSQTNNEADAASQTKQYEQYAEPQASEFDDLQDADVKDKDSAAKNLSLQLMKFETSEQCLQLYENGYLRGARDAIYGEELCLIFYFVIKNIQKMMPEDGHRLLTQDLRFTTLLQMIMGRLQDLEFEYFITTVWGLGIAVSGYNAQIEPEQKLRILSHLNQIQIPEYAYNNIPTLAFSLSCFFNEDMNQLAQETIEKISNTYLDNMLDRMDILQASVLLMSWGRAFIDNGEMLDKVANDIINKHKQKLFYEDGAISEIVNIIMALSDLRYKNEKLFEIMHGYALKHLEKLNIYFLAQLVNSTAMLFPEKIKYFNDYSSELHQRLQAGINQESFRVAKPGQTQMLINELIPDITTYNNLWLSITCFGVKQNVTMKEDIPADADEEKKKAYMVGGHIRVIAKDLIKIFNSNRRWQNTDLNITEAANISIAIASLKLQSDNFIADIADIIKANIKEANNYELINLAKSSHYFREFKHTKELYGIVHAECVTRYNLRKLDDDVKSSLESVFSSHGIMNDSPFVKTRVQR</sequence>
<dbReference type="InParanoid" id="A0A078ARQ9"/>
<name>A0A078ARQ9_STYLE</name>
<reference evidence="2 3" key="1">
    <citation type="submission" date="2014-06" db="EMBL/GenBank/DDBJ databases">
        <authorList>
            <person name="Swart Estienne"/>
        </authorList>
    </citation>
    <scope>NUCLEOTIDE SEQUENCE [LARGE SCALE GENOMIC DNA]</scope>
    <source>
        <strain evidence="2 3">130c</strain>
    </source>
</reference>
<evidence type="ECO:0000313" key="2">
    <source>
        <dbReference type="EMBL" id="CDW83553.1"/>
    </source>
</evidence>
<dbReference type="Proteomes" id="UP000039865">
    <property type="component" value="Unassembled WGS sequence"/>
</dbReference>
<feature type="compositionally biased region" description="Polar residues" evidence="1">
    <location>
        <begin position="22"/>
        <end position="58"/>
    </location>
</feature>
<organism evidence="2 3">
    <name type="scientific">Stylonychia lemnae</name>
    <name type="common">Ciliate</name>
    <dbReference type="NCBI Taxonomy" id="5949"/>
    <lineage>
        <taxon>Eukaryota</taxon>
        <taxon>Sar</taxon>
        <taxon>Alveolata</taxon>
        <taxon>Ciliophora</taxon>
        <taxon>Intramacronucleata</taxon>
        <taxon>Spirotrichea</taxon>
        <taxon>Stichotrichia</taxon>
        <taxon>Sporadotrichida</taxon>
        <taxon>Oxytrichidae</taxon>
        <taxon>Stylonychinae</taxon>
        <taxon>Stylonychia</taxon>
    </lineage>
</organism>
<proteinExistence type="predicted"/>
<gene>
    <name evidence="2" type="primary">Contig3336.g3568</name>
    <name evidence="2" type="ORF">STYLEM_12601</name>
</gene>